<dbReference type="Pfam" id="PF04055">
    <property type="entry name" value="Radical_SAM"/>
    <property type="match status" value="1"/>
</dbReference>
<organism evidence="8 9">
    <name type="scientific">Segatella copri</name>
    <dbReference type="NCBI Taxonomy" id="165179"/>
    <lineage>
        <taxon>Bacteria</taxon>
        <taxon>Pseudomonadati</taxon>
        <taxon>Bacteroidota</taxon>
        <taxon>Bacteroidia</taxon>
        <taxon>Bacteroidales</taxon>
        <taxon>Prevotellaceae</taxon>
        <taxon>Segatella</taxon>
    </lineage>
</organism>
<evidence type="ECO:0000256" key="4">
    <source>
        <dbReference type="ARBA" id="ARBA00022723"/>
    </source>
</evidence>
<dbReference type="GO" id="GO:0003824">
    <property type="term" value="F:catalytic activity"/>
    <property type="evidence" value="ECO:0007669"/>
    <property type="project" value="InterPro"/>
</dbReference>
<dbReference type="CDD" id="cd01335">
    <property type="entry name" value="Radical_SAM"/>
    <property type="match status" value="1"/>
</dbReference>
<evidence type="ECO:0000256" key="3">
    <source>
        <dbReference type="ARBA" id="ARBA00022691"/>
    </source>
</evidence>
<dbReference type="Gene3D" id="3.20.20.70">
    <property type="entry name" value="Aldolase class I"/>
    <property type="match status" value="1"/>
</dbReference>
<keyword evidence="4" id="KW-0479">Metal-binding</keyword>
<keyword evidence="5" id="KW-0408">Iron</keyword>
<evidence type="ECO:0000313" key="8">
    <source>
        <dbReference type="EMBL" id="RHH85318.1"/>
    </source>
</evidence>
<keyword evidence="2" id="KW-0004">4Fe-4S</keyword>
<dbReference type="SUPFAM" id="SSF102114">
    <property type="entry name" value="Radical SAM enzymes"/>
    <property type="match status" value="1"/>
</dbReference>
<evidence type="ECO:0000256" key="1">
    <source>
        <dbReference type="ARBA" id="ARBA00001966"/>
    </source>
</evidence>
<protein>
    <submittedName>
        <fullName evidence="8">Radical SAM protein</fullName>
    </submittedName>
</protein>
<dbReference type="GO" id="GO:0051539">
    <property type="term" value="F:4 iron, 4 sulfur cluster binding"/>
    <property type="evidence" value="ECO:0007669"/>
    <property type="project" value="UniProtKB-KW"/>
</dbReference>
<dbReference type="EMBL" id="QRKB01000001">
    <property type="protein sequence ID" value="RHH85318.1"/>
    <property type="molecule type" value="Genomic_DNA"/>
</dbReference>
<sequence>MKKGIFRYRIITNLNCNMNESTGVNGNCYFCYQKFKSPLRLDCDKMEETLKKVGVLKRATIMGGESLLNPELVKIVKIVSNYTSDGICLVTNGILLNEDIIVALKDAGLTEVAISVSSIEQYERRRDMALQCKEIIPNTRINIPKCKESLNPQLLETILEDGFYSIVCEDLQARYGEIRLPKGSVKVGDDGYGFYDYKWNGHTFGVFGNYGKYNRSDIIVTPLGNFCDWEKYCKAVKNNELVRRNNHIDDDKIVH</sequence>
<dbReference type="PANTHER" id="PTHR43787:SF3">
    <property type="entry name" value="ARYLSULFATASE REGULATORY PROTEIN"/>
    <property type="match status" value="1"/>
</dbReference>
<dbReference type="GO" id="GO:0046872">
    <property type="term" value="F:metal ion binding"/>
    <property type="evidence" value="ECO:0007669"/>
    <property type="project" value="UniProtKB-KW"/>
</dbReference>
<evidence type="ECO:0000256" key="5">
    <source>
        <dbReference type="ARBA" id="ARBA00023004"/>
    </source>
</evidence>
<evidence type="ECO:0000256" key="2">
    <source>
        <dbReference type="ARBA" id="ARBA00022485"/>
    </source>
</evidence>
<dbReference type="PANTHER" id="PTHR43787">
    <property type="entry name" value="FEMO COFACTOR BIOSYNTHESIS PROTEIN NIFB-RELATED"/>
    <property type="match status" value="1"/>
</dbReference>
<name>A0A3R6HTE1_9BACT</name>
<dbReference type="RefSeq" id="WP_118253208.1">
    <property type="nucleotide sequence ID" value="NZ_QRKB01000001.1"/>
</dbReference>
<feature type="domain" description="Radical SAM core" evidence="7">
    <location>
        <begin position="1"/>
        <end position="243"/>
    </location>
</feature>
<dbReference type="InterPro" id="IPR058240">
    <property type="entry name" value="rSAM_sf"/>
</dbReference>
<comment type="caution">
    <text evidence="8">The sequence shown here is derived from an EMBL/GenBank/DDBJ whole genome shotgun (WGS) entry which is preliminary data.</text>
</comment>
<evidence type="ECO:0000313" key="9">
    <source>
        <dbReference type="Proteomes" id="UP000284548"/>
    </source>
</evidence>
<accession>A0A3R6HTE1</accession>
<dbReference type="InterPro" id="IPR013785">
    <property type="entry name" value="Aldolase_TIM"/>
</dbReference>
<dbReference type="Proteomes" id="UP000284548">
    <property type="component" value="Unassembled WGS sequence"/>
</dbReference>
<evidence type="ECO:0000256" key="6">
    <source>
        <dbReference type="ARBA" id="ARBA00023014"/>
    </source>
</evidence>
<keyword evidence="6" id="KW-0411">Iron-sulfur</keyword>
<reference evidence="8 9" key="1">
    <citation type="submission" date="2018-08" db="EMBL/GenBank/DDBJ databases">
        <title>A genome reference for cultivated species of the human gut microbiota.</title>
        <authorList>
            <person name="Zou Y."/>
            <person name="Xue W."/>
            <person name="Luo G."/>
        </authorList>
    </citation>
    <scope>NUCLEOTIDE SEQUENCE [LARGE SCALE GENOMIC DNA]</scope>
    <source>
        <strain evidence="8 9">AM16-54</strain>
    </source>
</reference>
<dbReference type="PROSITE" id="PS51918">
    <property type="entry name" value="RADICAL_SAM"/>
    <property type="match status" value="1"/>
</dbReference>
<keyword evidence="3" id="KW-0949">S-adenosyl-L-methionine</keyword>
<proteinExistence type="predicted"/>
<dbReference type="AlphaFoldDB" id="A0A3R6HTE1"/>
<comment type="cofactor">
    <cofactor evidence="1">
        <name>[4Fe-4S] cluster</name>
        <dbReference type="ChEBI" id="CHEBI:49883"/>
    </cofactor>
</comment>
<evidence type="ECO:0000259" key="7">
    <source>
        <dbReference type="PROSITE" id="PS51918"/>
    </source>
</evidence>
<dbReference type="InterPro" id="IPR007197">
    <property type="entry name" value="rSAM"/>
</dbReference>
<gene>
    <name evidence="8" type="ORF">DW192_00900</name>
</gene>